<gene>
    <name evidence="2" type="ORF">Ahy_B10g103953</name>
</gene>
<accession>A0A444X4E7</accession>
<dbReference type="EMBL" id="SDMP01000020">
    <property type="protein sequence ID" value="RYQ84548.1"/>
    <property type="molecule type" value="Genomic_DNA"/>
</dbReference>
<evidence type="ECO:0000313" key="3">
    <source>
        <dbReference type="Proteomes" id="UP000289738"/>
    </source>
</evidence>
<comment type="caution">
    <text evidence="2">The sequence shown here is derived from an EMBL/GenBank/DDBJ whole genome shotgun (WGS) entry which is preliminary data.</text>
</comment>
<evidence type="ECO:0000313" key="2">
    <source>
        <dbReference type="EMBL" id="RYQ84548.1"/>
    </source>
</evidence>
<dbReference type="InterPro" id="IPR004332">
    <property type="entry name" value="Transposase_MuDR"/>
</dbReference>
<dbReference type="AlphaFoldDB" id="A0A444X4E7"/>
<reference evidence="2 3" key="1">
    <citation type="submission" date="2019-01" db="EMBL/GenBank/DDBJ databases">
        <title>Sequencing of cultivated peanut Arachis hypogaea provides insights into genome evolution and oil improvement.</title>
        <authorList>
            <person name="Chen X."/>
        </authorList>
    </citation>
    <scope>NUCLEOTIDE SEQUENCE [LARGE SCALE GENOMIC DNA]</scope>
    <source>
        <strain evidence="3">cv. Fuhuasheng</strain>
        <tissue evidence="2">Leaves</tissue>
    </source>
</reference>
<proteinExistence type="predicted"/>
<protein>
    <recommendedName>
        <fullName evidence="1">Transposase MuDR plant domain-containing protein</fullName>
    </recommendedName>
</protein>
<evidence type="ECO:0000259" key="1">
    <source>
        <dbReference type="Pfam" id="PF03108"/>
    </source>
</evidence>
<name>A0A444X4E7_ARAHY</name>
<dbReference type="Pfam" id="PF03108">
    <property type="entry name" value="DBD_Tnp_Mut"/>
    <property type="match status" value="1"/>
</dbReference>
<feature type="domain" description="Transposase MuDR plant" evidence="1">
    <location>
        <begin position="189"/>
        <end position="237"/>
    </location>
</feature>
<keyword evidence="3" id="KW-1185">Reference proteome</keyword>
<dbReference type="Proteomes" id="UP000289738">
    <property type="component" value="Chromosome B10"/>
</dbReference>
<organism evidence="2 3">
    <name type="scientific">Arachis hypogaea</name>
    <name type="common">Peanut</name>
    <dbReference type="NCBI Taxonomy" id="3818"/>
    <lineage>
        <taxon>Eukaryota</taxon>
        <taxon>Viridiplantae</taxon>
        <taxon>Streptophyta</taxon>
        <taxon>Embryophyta</taxon>
        <taxon>Tracheophyta</taxon>
        <taxon>Spermatophyta</taxon>
        <taxon>Magnoliopsida</taxon>
        <taxon>eudicotyledons</taxon>
        <taxon>Gunneridae</taxon>
        <taxon>Pentapetalae</taxon>
        <taxon>rosids</taxon>
        <taxon>fabids</taxon>
        <taxon>Fabales</taxon>
        <taxon>Fabaceae</taxon>
        <taxon>Papilionoideae</taxon>
        <taxon>50 kb inversion clade</taxon>
        <taxon>dalbergioids sensu lato</taxon>
        <taxon>Dalbergieae</taxon>
        <taxon>Pterocarpus clade</taxon>
        <taxon>Arachis</taxon>
    </lineage>
</organism>
<sequence>MIFKCNSPVMLRTCHLNSLDALKNLILSNMGAVGSKEVGKVAYRFLSALLNGGFRNRTFWVEADQHVMIMFDIHARLMLQHVMEWYAAWFIIFDPACTSSNTNTDSLLLNLATVLHADTGSSNESQSSDEFVLETSSSSGARVFLPPLLAIPWLSEVPSHYYIFNLDAMQLDDHFNLMKGRITTRMAAFKSKDVVLMAVKNYSIRRNPKYKVLESDRLKYHYRCKQFSAGCPWSLHIIF</sequence>